<name>A0ACD5BRS6_9PSEU</name>
<reference evidence="1" key="1">
    <citation type="submission" date="2023-10" db="EMBL/GenBank/DDBJ databases">
        <title>Whole genome sequencing of actinobacterial strain Amycolatopsis sp. (BCA-696) identifies the underlying plant growth-promoting genes.</title>
        <authorList>
            <person name="Gandham P."/>
            <person name="Vadla N."/>
            <person name="Saji A."/>
            <person name="Srinivas V."/>
            <person name="Ruperao P."/>
            <person name="Selvanayagam S."/>
            <person name="Saxena R.K."/>
            <person name="Rathore A."/>
            <person name="Gopalakrishnan S."/>
            <person name="Thakur V."/>
        </authorList>
    </citation>
    <scope>NUCLEOTIDE SEQUENCE</scope>
    <source>
        <strain evidence="1">BCA-696</strain>
    </source>
</reference>
<evidence type="ECO:0000313" key="2">
    <source>
        <dbReference type="Proteomes" id="UP001456344"/>
    </source>
</evidence>
<sequence>MGSPDDFGDRPAWKPPAEDHREQRSTVWITVVLFAVFMAMMLVVAVLVVGGVKAA</sequence>
<protein>
    <submittedName>
        <fullName evidence="1">Uncharacterized protein</fullName>
    </submittedName>
</protein>
<dbReference type="Proteomes" id="UP001456344">
    <property type="component" value="Chromosome"/>
</dbReference>
<evidence type="ECO:0000313" key="1">
    <source>
        <dbReference type="EMBL" id="WYW22131.1"/>
    </source>
</evidence>
<accession>A0ACD5BRS6</accession>
<keyword evidence="2" id="KW-1185">Reference proteome</keyword>
<proteinExistence type="predicted"/>
<dbReference type="EMBL" id="CP150484">
    <property type="protein sequence ID" value="WYW22131.1"/>
    <property type="molecule type" value="Genomic_DNA"/>
</dbReference>
<organism evidence="1 2">
    <name type="scientific">Amycolatopsis coloradensis</name>
    <dbReference type="NCBI Taxonomy" id="76021"/>
    <lineage>
        <taxon>Bacteria</taxon>
        <taxon>Bacillati</taxon>
        <taxon>Actinomycetota</taxon>
        <taxon>Actinomycetes</taxon>
        <taxon>Pseudonocardiales</taxon>
        <taxon>Pseudonocardiaceae</taxon>
        <taxon>Amycolatopsis</taxon>
    </lineage>
</organism>
<gene>
    <name evidence="1" type="ORF">LCL61_42025</name>
</gene>